<dbReference type="RefSeq" id="WP_108725804.1">
    <property type="nucleotide sequence ID" value="NZ_CP029001.1"/>
</dbReference>
<dbReference type="InterPro" id="IPR041492">
    <property type="entry name" value="HAD_2"/>
</dbReference>
<dbReference type="AlphaFoldDB" id="A0A3Q9GHG6"/>
<dbReference type="CDD" id="cd07505">
    <property type="entry name" value="HAD_BPGM-like"/>
    <property type="match status" value="1"/>
</dbReference>
<dbReference type="InterPro" id="IPR036412">
    <property type="entry name" value="HAD-like_sf"/>
</dbReference>
<dbReference type="PANTHER" id="PTHR18901:SF38">
    <property type="entry name" value="PSEUDOURIDINE-5'-PHOSPHATASE"/>
    <property type="match status" value="1"/>
</dbReference>
<evidence type="ECO:0000313" key="2">
    <source>
        <dbReference type="Proteomes" id="UP000275951"/>
    </source>
</evidence>
<dbReference type="SFLD" id="SFLDG01129">
    <property type="entry name" value="C1.5:_HAD__Beta-PGM__Phosphata"/>
    <property type="match status" value="1"/>
</dbReference>
<reference evidence="1 2" key="1">
    <citation type="submission" date="2018-11" db="EMBL/GenBank/DDBJ databases">
        <title>Multidrug-resistant genes are associated with an 42-kb island TGI1 carrying a complex class 1 integron in a Trueperella pyogenes.</title>
        <authorList>
            <person name="Dong W."/>
        </authorList>
    </citation>
    <scope>NUCLEOTIDE SEQUENCE [LARGE SCALE GENOMIC DNA]</scope>
    <source>
        <strain evidence="1 2">TP4</strain>
    </source>
</reference>
<dbReference type="InterPro" id="IPR023198">
    <property type="entry name" value="PGP-like_dom2"/>
</dbReference>
<dbReference type="Proteomes" id="UP000275951">
    <property type="component" value="Chromosome"/>
</dbReference>
<dbReference type="Gene3D" id="3.40.50.1000">
    <property type="entry name" value="HAD superfamily/HAD-like"/>
    <property type="match status" value="1"/>
</dbReference>
<dbReference type="SUPFAM" id="SSF56784">
    <property type="entry name" value="HAD-like"/>
    <property type="match status" value="1"/>
</dbReference>
<dbReference type="InterPro" id="IPR006439">
    <property type="entry name" value="HAD-SF_hydro_IA"/>
</dbReference>
<dbReference type="EMBL" id="CP033905">
    <property type="protein sequence ID" value="AZR06113.1"/>
    <property type="molecule type" value="Genomic_DNA"/>
</dbReference>
<accession>A0A3Q9GHG6</accession>
<gene>
    <name evidence="1" type="ORF">EBQ10_01590</name>
</gene>
<dbReference type="Gene3D" id="1.10.150.240">
    <property type="entry name" value="Putative phosphatase, domain 2"/>
    <property type="match status" value="1"/>
</dbReference>
<sequence>MTNPTGLPGAVLFDMDGTLTDTEKLWFEAETEVLANLGRSWKAGDEMAVIGLNLLDASRYLTTSLDLELEPAELARRLTDRVVAIGRQKGMPWRPGALELLKLVARLGIPSALVTASHMPFAQLALEQAPAGTLSVVVTGDQVENGKPHPQPYLEAISRLGIPAYRAVAFEDSIHGVTSAVAAGAVVVGVPLKVDISGVANITLVDSLSDVDEYFLSAVMTTTEAPPAIS</sequence>
<organism evidence="1 2">
    <name type="scientific">Trueperella pyogenes</name>
    <dbReference type="NCBI Taxonomy" id="1661"/>
    <lineage>
        <taxon>Bacteria</taxon>
        <taxon>Bacillati</taxon>
        <taxon>Actinomycetota</taxon>
        <taxon>Actinomycetes</taxon>
        <taxon>Actinomycetales</taxon>
        <taxon>Actinomycetaceae</taxon>
        <taxon>Trueperella</taxon>
    </lineage>
</organism>
<dbReference type="NCBIfam" id="TIGR01509">
    <property type="entry name" value="HAD-SF-IA-v3"/>
    <property type="match status" value="1"/>
</dbReference>
<evidence type="ECO:0000313" key="1">
    <source>
        <dbReference type="EMBL" id="AZR06113.1"/>
    </source>
</evidence>
<dbReference type="PANTHER" id="PTHR18901">
    <property type="entry name" value="2-DEOXYGLUCOSE-6-PHOSPHATE PHOSPHATASE 2"/>
    <property type="match status" value="1"/>
</dbReference>
<dbReference type="Pfam" id="PF13419">
    <property type="entry name" value="HAD_2"/>
    <property type="match status" value="1"/>
</dbReference>
<dbReference type="InterPro" id="IPR023214">
    <property type="entry name" value="HAD_sf"/>
</dbReference>
<dbReference type="SFLD" id="SFLDS00003">
    <property type="entry name" value="Haloacid_Dehalogenase"/>
    <property type="match status" value="1"/>
</dbReference>
<protein>
    <submittedName>
        <fullName evidence="1">HAD family phosphatase</fullName>
    </submittedName>
</protein>
<proteinExistence type="predicted"/>
<name>A0A3Q9GHG6_9ACTO</name>